<dbReference type="EMBL" id="KF771237">
    <property type="protein sequence ID" value="AHI60621.1"/>
    <property type="molecule type" value="Genomic_DNA"/>
</dbReference>
<sequence length="71" mass="8127">MCIEVNMKIVTIIVKDTNTGSIAKYNIKLKEGEKREHLGLMNGVYTCINLEHDKSLDKHVFDKMLESAMDE</sequence>
<dbReference type="GeneID" id="20284155"/>
<gene>
    <name evidence="1" type="ORF">AHP42_75</name>
</gene>
<reference evidence="1 2" key="1">
    <citation type="journal article" date="2014" name="PLoS ONE">
        <title>Four Escherichia coli O157:H7 Phages: A New Bacteriophage Genus and Taxonomic Classification of T1-Like Phages.</title>
        <authorList>
            <person name="Niu Y.D."/>
            <person name="McAllister T.A."/>
            <person name="Nash J.H."/>
            <person name="Kropinski A.M."/>
            <person name="Stanford K."/>
        </authorList>
    </citation>
    <scope>NUCLEOTIDE SEQUENCE [LARGE SCALE GENOMIC DNA]</scope>
</reference>
<evidence type="ECO:0000313" key="1">
    <source>
        <dbReference type="EMBL" id="AHI60621.1"/>
    </source>
</evidence>
<accession>A0A067YW22</accession>
<name>A0A067YW22_9CAUD</name>
<dbReference type="Proteomes" id="UP000028463">
    <property type="component" value="Segment"/>
</dbReference>
<evidence type="ECO:0000313" key="2">
    <source>
        <dbReference type="Proteomes" id="UP000028463"/>
    </source>
</evidence>
<protein>
    <submittedName>
        <fullName evidence="1">Uncharacterized protein</fullName>
    </submittedName>
</protein>
<keyword evidence="2" id="KW-1185">Reference proteome</keyword>
<proteinExistence type="predicted"/>
<dbReference type="OrthoDB" id="35407at10239"/>
<organism evidence="1 2">
    <name type="scientific">Escherichia phage vB_EcoS_AHP42</name>
    <dbReference type="NCBI Taxonomy" id="1416028"/>
    <lineage>
        <taxon>Viruses</taxon>
        <taxon>Duplodnaviria</taxon>
        <taxon>Heunggongvirae</taxon>
        <taxon>Uroviricota</taxon>
        <taxon>Caudoviricetes</taxon>
        <taxon>Drexlerviridae</taxon>
        <taxon>Rogunavirinae</taxon>
        <taxon>Rogunavirus</taxon>
        <taxon>Rogunavirus AHP42</taxon>
    </lineage>
</organism>
<dbReference type="RefSeq" id="YP_009056591.1">
    <property type="nucleotide sequence ID" value="NC_024793.1"/>
</dbReference>
<dbReference type="KEGG" id="vg:20284155"/>